<evidence type="ECO:0000313" key="3">
    <source>
        <dbReference type="Proteomes" id="UP000273158"/>
    </source>
</evidence>
<feature type="domain" description="AB hydrolase-1" evidence="1">
    <location>
        <begin position="30"/>
        <end position="231"/>
    </location>
</feature>
<keyword evidence="2" id="KW-0378">Hydrolase</keyword>
<dbReference type="Gene3D" id="3.40.50.1820">
    <property type="entry name" value="alpha/beta hydrolase"/>
    <property type="match status" value="1"/>
</dbReference>
<organism evidence="2 3">
    <name type="scientific">Microbacterium telephonicum</name>
    <dbReference type="NCBI Taxonomy" id="1714841"/>
    <lineage>
        <taxon>Bacteria</taxon>
        <taxon>Bacillati</taxon>
        <taxon>Actinomycetota</taxon>
        <taxon>Actinomycetes</taxon>
        <taxon>Micrococcales</taxon>
        <taxon>Microbacteriaceae</taxon>
        <taxon>Microbacterium</taxon>
    </lineage>
</organism>
<name>A0A498CLB8_9MICO</name>
<dbReference type="PRINTS" id="PR00111">
    <property type="entry name" value="ABHYDROLASE"/>
</dbReference>
<dbReference type="PANTHER" id="PTHR43798:SF33">
    <property type="entry name" value="HYDROLASE, PUTATIVE (AFU_ORTHOLOGUE AFUA_2G14860)-RELATED"/>
    <property type="match status" value="1"/>
</dbReference>
<dbReference type="InterPro" id="IPR000073">
    <property type="entry name" value="AB_hydrolase_1"/>
</dbReference>
<dbReference type="EMBL" id="RCDB01000001">
    <property type="protein sequence ID" value="RLK52791.1"/>
    <property type="molecule type" value="Genomic_DNA"/>
</dbReference>
<gene>
    <name evidence="2" type="ORF">C7474_0749</name>
</gene>
<dbReference type="GO" id="GO:0016787">
    <property type="term" value="F:hydrolase activity"/>
    <property type="evidence" value="ECO:0007669"/>
    <property type="project" value="UniProtKB-KW"/>
</dbReference>
<dbReference type="GO" id="GO:0016020">
    <property type="term" value="C:membrane"/>
    <property type="evidence" value="ECO:0007669"/>
    <property type="project" value="TreeGrafter"/>
</dbReference>
<proteinExistence type="predicted"/>
<evidence type="ECO:0000313" key="2">
    <source>
        <dbReference type="EMBL" id="RLK52791.1"/>
    </source>
</evidence>
<comment type="caution">
    <text evidence="2">The sequence shown here is derived from an EMBL/GenBank/DDBJ whole genome shotgun (WGS) entry which is preliminary data.</text>
</comment>
<reference evidence="2 3" key="1">
    <citation type="journal article" date="2015" name="Stand. Genomic Sci.">
        <title>Genomic Encyclopedia of Bacterial and Archaeal Type Strains, Phase III: the genomes of soil and plant-associated and newly described type strains.</title>
        <authorList>
            <person name="Whitman W.B."/>
            <person name="Woyke T."/>
            <person name="Klenk H.P."/>
            <person name="Zhou Y."/>
            <person name="Lilburn T.G."/>
            <person name="Beck B.J."/>
            <person name="De Vos P."/>
            <person name="Vandamme P."/>
            <person name="Eisen J.A."/>
            <person name="Garrity G."/>
            <person name="Hugenholtz P."/>
            <person name="Kyrpides N.C."/>
        </authorList>
    </citation>
    <scope>NUCLEOTIDE SEQUENCE [LARGE SCALE GENOMIC DNA]</scope>
    <source>
        <strain evidence="2 3">S2T63</strain>
    </source>
</reference>
<accession>A0A498CLB8</accession>
<dbReference type="InterPro" id="IPR050266">
    <property type="entry name" value="AB_hydrolase_sf"/>
</dbReference>
<evidence type="ECO:0000259" key="1">
    <source>
        <dbReference type="Pfam" id="PF12697"/>
    </source>
</evidence>
<dbReference type="AlphaFoldDB" id="A0A498CLB8"/>
<dbReference type="Pfam" id="PF12697">
    <property type="entry name" value="Abhydrolase_6"/>
    <property type="match status" value="1"/>
</dbReference>
<dbReference type="InterPro" id="IPR029058">
    <property type="entry name" value="AB_hydrolase_fold"/>
</dbReference>
<dbReference type="OrthoDB" id="9769541at2"/>
<protein>
    <submittedName>
        <fullName evidence="2">Alpha-beta hydrolase superfamily lysophospholipase</fullName>
    </submittedName>
</protein>
<sequence>MPDAPTSTFTHDGATIIVEEHGDPASSTVFLLVHGIGMGRKVFADLTTLLAPHGRVIAVDLPGYGEAPEPPRTPTMERLADLLAAYLRSTGRAPVVAVGHSMGSQVVTELAARHLRSVARVVLVAPTVDRRRRCAVPQLARLGADLLGESPRVLWLGAREYLRAGPNLRRKLHAMLAHRPERAYPRVQAPTLVLRGGGDLVCPQRWCDEVVALLPDAEIAVIAGHGHETLIRNAEPAARRMLAFLAAR</sequence>
<keyword evidence="3" id="KW-1185">Reference proteome</keyword>
<dbReference type="RefSeq" id="WP_121057584.1">
    <property type="nucleotide sequence ID" value="NZ_RCDB01000001.1"/>
</dbReference>
<dbReference type="PANTHER" id="PTHR43798">
    <property type="entry name" value="MONOACYLGLYCEROL LIPASE"/>
    <property type="match status" value="1"/>
</dbReference>
<dbReference type="Proteomes" id="UP000273158">
    <property type="component" value="Unassembled WGS sequence"/>
</dbReference>
<dbReference type="SUPFAM" id="SSF53474">
    <property type="entry name" value="alpha/beta-Hydrolases"/>
    <property type="match status" value="1"/>
</dbReference>